<dbReference type="AlphaFoldDB" id="A0A3R9Y556"/>
<dbReference type="EMBL" id="RWKW01000090">
    <property type="protein sequence ID" value="RST84469.1"/>
    <property type="molecule type" value="Genomic_DNA"/>
</dbReference>
<evidence type="ECO:0000313" key="3">
    <source>
        <dbReference type="Proteomes" id="UP000278398"/>
    </source>
</evidence>
<gene>
    <name evidence="2" type="ORF">EJC49_20410</name>
</gene>
<dbReference type="Pfam" id="PF12146">
    <property type="entry name" value="Hydrolase_4"/>
    <property type="match status" value="1"/>
</dbReference>
<protein>
    <submittedName>
        <fullName evidence="2">Alpha/beta hydrolase</fullName>
    </submittedName>
</protein>
<reference evidence="2 3" key="1">
    <citation type="submission" date="2018-12" db="EMBL/GenBank/DDBJ databases">
        <title>Mesorhizobium carbonis sp. nov., isolated from coal mine water.</title>
        <authorList>
            <person name="Xin W."/>
            <person name="Xu Z."/>
            <person name="Xiang F."/>
            <person name="Zhang J."/>
            <person name="Xi L."/>
            <person name="Liu J."/>
        </authorList>
    </citation>
    <scope>NUCLEOTIDE SEQUENCE [LARGE SCALE GENOMIC DNA]</scope>
    <source>
        <strain evidence="2 3">B2.3</strain>
    </source>
</reference>
<keyword evidence="3" id="KW-1185">Reference proteome</keyword>
<accession>A0A3R9Y556</accession>
<dbReference type="SUPFAM" id="SSF53474">
    <property type="entry name" value="alpha/beta-Hydrolases"/>
    <property type="match status" value="1"/>
</dbReference>
<sequence>MPMDDGATLHSATGAALRLYNREPETRPRAVVQINHGLAEHAARYGRFADHLARHGIASVAHDHRGHGHTRAPDAPAGLFATGGDGVAKVIADVLSVHDHIAQRWPGVPVIIFGHSMGGLIALNTLFSASHRVAGAAIWNANFSAGLLGRVGQGLLAWERFRLGSDVPSRIVPKLTFQAWAKQVPNARTAFDWLSRDPAKVDAYVADPLCGFDASVSMWQNVFAMIFAGADDTNLARIRRDLPINIVGGEKDPATDGGKATEQLAGRLRAMEFSGVQSKVYAETRHESLNEVNRDEVMADFVAWVDGIDEFQSPT</sequence>
<dbReference type="PANTHER" id="PTHR11614">
    <property type="entry name" value="PHOSPHOLIPASE-RELATED"/>
    <property type="match status" value="1"/>
</dbReference>
<evidence type="ECO:0000313" key="2">
    <source>
        <dbReference type="EMBL" id="RST84469.1"/>
    </source>
</evidence>
<dbReference type="InterPro" id="IPR051044">
    <property type="entry name" value="MAG_DAG_Lipase"/>
</dbReference>
<proteinExistence type="predicted"/>
<evidence type="ECO:0000259" key="1">
    <source>
        <dbReference type="Pfam" id="PF12146"/>
    </source>
</evidence>
<comment type="caution">
    <text evidence="2">The sequence shown here is derived from an EMBL/GenBank/DDBJ whole genome shotgun (WGS) entry which is preliminary data.</text>
</comment>
<dbReference type="InterPro" id="IPR029058">
    <property type="entry name" value="AB_hydrolase_fold"/>
</dbReference>
<name>A0A3R9Y556_9HYPH</name>
<dbReference type="GO" id="GO:0016787">
    <property type="term" value="F:hydrolase activity"/>
    <property type="evidence" value="ECO:0007669"/>
    <property type="project" value="UniProtKB-KW"/>
</dbReference>
<dbReference type="Proteomes" id="UP000278398">
    <property type="component" value="Unassembled WGS sequence"/>
</dbReference>
<dbReference type="RefSeq" id="WP_126701777.1">
    <property type="nucleotide sequence ID" value="NZ_RWKW01000090.1"/>
</dbReference>
<dbReference type="InterPro" id="IPR022742">
    <property type="entry name" value="Hydrolase_4"/>
</dbReference>
<organism evidence="2 3">
    <name type="scientific">Aquibium carbonis</name>
    <dbReference type="NCBI Taxonomy" id="2495581"/>
    <lineage>
        <taxon>Bacteria</taxon>
        <taxon>Pseudomonadati</taxon>
        <taxon>Pseudomonadota</taxon>
        <taxon>Alphaproteobacteria</taxon>
        <taxon>Hyphomicrobiales</taxon>
        <taxon>Phyllobacteriaceae</taxon>
        <taxon>Aquibium</taxon>
    </lineage>
</organism>
<dbReference type="Gene3D" id="3.40.50.1820">
    <property type="entry name" value="alpha/beta hydrolase"/>
    <property type="match status" value="1"/>
</dbReference>
<feature type="domain" description="Serine aminopeptidase S33" evidence="1">
    <location>
        <begin position="27"/>
        <end position="292"/>
    </location>
</feature>
<dbReference type="OrthoDB" id="9806902at2"/>
<keyword evidence="2" id="KW-0378">Hydrolase</keyword>